<accession>A0A0M2H9A6</accession>
<comment type="similarity">
    <text evidence="7">Belongs to the binding-protein-dependent transport system permease family.</text>
</comment>
<keyword evidence="3" id="KW-1003">Cell membrane</keyword>
<dbReference type="RefSeq" id="WP_084695714.1">
    <property type="nucleotide sequence ID" value="NZ_JYJA01000039.1"/>
</dbReference>
<feature type="domain" description="ABC transmembrane type-1" evidence="9">
    <location>
        <begin position="82"/>
        <end position="272"/>
    </location>
</feature>
<proteinExistence type="inferred from homology"/>
<evidence type="ECO:0000256" key="2">
    <source>
        <dbReference type="ARBA" id="ARBA00022448"/>
    </source>
</evidence>
<sequence>MTDADAATTMLPAPPEPSGNAPRPMPAERELPGWLKWVAPIVVGILILAIWIFWVDVLGTAPRMLPSPIAIAEEFVRRFPIILDDMKITATNALIGLVVGSLLALLFAGLAAAAKPVDGMLAPLVSALAVIPIVAVTPILNTMFGASSQFGRQAVATIAAFIPVFVNVLRGLRQTRPVHRDLLRASAASSWQTFRVLTLPTALPYLMTGLRIASSLAVIAALVAEYFGGPADGIGTAIATYAKSGRAALAWAYVLGGIIIGLVFFLVTSLLERLATRRSSA</sequence>
<dbReference type="InterPro" id="IPR035906">
    <property type="entry name" value="MetI-like_sf"/>
</dbReference>
<protein>
    <submittedName>
        <fullName evidence="10">Putative aliphatic sulfonates transport permease protein SsuC</fullName>
    </submittedName>
</protein>
<keyword evidence="5 7" id="KW-1133">Transmembrane helix</keyword>
<dbReference type="Pfam" id="PF00528">
    <property type="entry name" value="BPD_transp_1"/>
    <property type="match status" value="1"/>
</dbReference>
<dbReference type="PANTHER" id="PTHR30151">
    <property type="entry name" value="ALKANE SULFONATE ABC TRANSPORTER-RELATED, MEMBRANE SUBUNIT"/>
    <property type="match status" value="1"/>
</dbReference>
<dbReference type="AlphaFoldDB" id="A0A0M2H9A6"/>
<dbReference type="CDD" id="cd06261">
    <property type="entry name" value="TM_PBP2"/>
    <property type="match status" value="1"/>
</dbReference>
<evidence type="ECO:0000256" key="4">
    <source>
        <dbReference type="ARBA" id="ARBA00022692"/>
    </source>
</evidence>
<feature type="region of interest" description="Disordered" evidence="8">
    <location>
        <begin position="1"/>
        <end position="25"/>
    </location>
</feature>
<keyword evidence="6 7" id="KW-0472">Membrane</keyword>
<dbReference type="Gene3D" id="1.10.3720.10">
    <property type="entry name" value="MetI-like"/>
    <property type="match status" value="1"/>
</dbReference>
<organism evidence="10 11">
    <name type="scientific">Microbacterium trichothecenolyticum</name>
    <name type="common">Aureobacterium trichothecenolyticum</name>
    <dbReference type="NCBI Taxonomy" id="69370"/>
    <lineage>
        <taxon>Bacteria</taxon>
        <taxon>Bacillati</taxon>
        <taxon>Actinomycetota</taxon>
        <taxon>Actinomycetes</taxon>
        <taxon>Micrococcales</taxon>
        <taxon>Microbacteriaceae</taxon>
        <taxon>Microbacterium</taxon>
    </lineage>
</organism>
<dbReference type="PATRIC" id="fig|69370.6.peg.3397"/>
<evidence type="ECO:0000256" key="3">
    <source>
        <dbReference type="ARBA" id="ARBA00022475"/>
    </source>
</evidence>
<comment type="subcellular location">
    <subcellularLocation>
        <location evidence="1 7">Cell membrane</location>
        <topology evidence="1 7">Multi-pass membrane protein</topology>
    </subcellularLocation>
</comment>
<reference evidence="10 11" key="1">
    <citation type="submission" date="2015-02" db="EMBL/GenBank/DDBJ databases">
        <title>Draft genome sequences of ten Microbacterium spp. with emphasis on heavy metal contaminated environments.</title>
        <authorList>
            <person name="Corretto E."/>
        </authorList>
    </citation>
    <scope>NUCLEOTIDE SEQUENCE [LARGE SCALE GENOMIC DNA]</scope>
    <source>
        <strain evidence="10 11">DSM 8608</strain>
    </source>
</reference>
<dbReference type="PROSITE" id="PS50928">
    <property type="entry name" value="ABC_TM1"/>
    <property type="match status" value="1"/>
</dbReference>
<evidence type="ECO:0000256" key="8">
    <source>
        <dbReference type="SAM" id="MobiDB-lite"/>
    </source>
</evidence>
<feature type="transmembrane region" description="Helical" evidence="7">
    <location>
        <begin position="248"/>
        <end position="271"/>
    </location>
</feature>
<dbReference type="SUPFAM" id="SSF161098">
    <property type="entry name" value="MetI-like"/>
    <property type="match status" value="1"/>
</dbReference>
<keyword evidence="11" id="KW-1185">Reference proteome</keyword>
<dbReference type="Proteomes" id="UP000034098">
    <property type="component" value="Unassembled WGS sequence"/>
</dbReference>
<evidence type="ECO:0000256" key="1">
    <source>
        <dbReference type="ARBA" id="ARBA00004651"/>
    </source>
</evidence>
<dbReference type="GO" id="GO:0055085">
    <property type="term" value="P:transmembrane transport"/>
    <property type="evidence" value="ECO:0007669"/>
    <property type="project" value="InterPro"/>
</dbReference>
<dbReference type="GO" id="GO:0005886">
    <property type="term" value="C:plasma membrane"/>
    <property type="evidence" value="ECO:0007669"/>
    <property type="project" value="UniProtKB-SubCell"/>
</dbReference>
<evidence type="ECO:0000313" key="11">
    <source>
        <dbReference type="Proteomes" id="UP000034098"/>
    </source>
</evidence>
<evidence type="ECO:0000256" key="7">
    <source>
        <dbReference type="RuleBase" id="RU363032"/>
    </source>
</evidence>
<feature type="transmembrane region" description="Helical" evidence="7">
    <location>
        <begin position="93"/>
        <end position="114"/>
    </location>
</feature>
<evidence type="ECO:0000313" key="10">
    <source>
        <dbReference type="EMBL" id="KJL40719.1"/>
    </source>
</evidence>
<evidence type="ECO:0000259" key="9">
    <source>
        <dbReference type="PROSITE" id="PS50928"/>
    </source>
</evidence>
<name>A0A0M2H9A6_MICTR</name>
<feature type="transmembrane region" description="Helical" evidence="7">
    <location>
        <begin position="34"/>
        <end position="54"/>
    </location>
</feature>
<keyword evidence="4 7" id="KW-0812">Transmembrane</keyword>
<evidence type="ECO:0000256" key="6">
    <source>
        <dbReference type="ARBA" id="ARBA00023136"/>
    </source>
</evidence>
<feature type="transmembrane region" description="Helical" evidence="7">
    <location>
        <begin position="121"/>
        <end position="144"/>
    </location>
</feature>
<feature type="transmembrane region" description="Helical" evidence="7">
    <location>
        <begin position="150"/>
        <end position="169"/>
    </location>
</feature>
<comment type="caution">
    <text evidence="10">The sequence shown here is derived from an EMBL/GenBank/DDBJ whole genome shotgun (WGS) entry which is preliminary data.</text>
</comment>
<dbReference type="OrthoDB" id="3574452at2"/>
<dbReference type="PANTHER" id="PTHR30151:SF0">
    <property type="entry name" value="ABC TRANSPORTER PERMEASE PROTEIN MJ0413-RELATED"/>
    <property type="match status" value="1"/>
</dbReference>
<keyword evidence="2 7" id="KW-0813">Transport</keyword>
<dbReference type="InterPro" id="IPR000515">
    <property type="entry name" value="MetI-like"/>
</dbReference>
<evidence type="ECO:0000256" key="5">
    <source>
        <dbReference type="ARBA" id="ARBA00022989"/>
    </source>
</evidence>
<feature type="transmembrane region" description="Helical" evidence="7">
    <location>
        <begin position="205"/>
        <end position="228"/>
    </location>
</feature>
<gene>
    <name evidence="10" type="primary">ssuC_3</name>
    <name evidence="10" type="ORF">RS82_03335</name>
</gene>
<dbReference type="EMBL" id="JYJA01000039">
    <property type="protein sequence ID" value="KJL40719.1"/>
    <property type="molecule type" value="Genomic_DNA"/>
</dbReference>